<reference evidence="4" key="1">
    <citation type="submission" date="2016-06" db="UniProtKB">
        <authorList>
            <consortium name="WormBaseParasite"/>
        </authorList>
    </citation>
    <scope>IDENTIFICATION</scope>
</reference>
<evidence type="ECO:0000256" key="1">
    <source>
        <dbReference type="SAM" id="MobiDB-lite"/>
    </source>
</evidence>
<reference evidence="2" key="2">
    <citation type="submission" date="2018-11" db="EMBL/GenBank/DDBJ databases">
        <authorList>
            <consortium name="Pathogen Informatics"/>
        </authorList>
    </citation>
    <scope>NUCLEOTIDE SEQUENCE [LARGE SCALE GENOMIC DNA]</scope>
</reference>
<protein>
    <submittedName>
        <fullName evidence="2 4">Uncharacterized protein</fullName>
    </submittedName>
</protein>
<evidence type="ECO:0000313" key="4">
    <source>
        <dbReference type="WBParaSite" id="SBAD_0001185701-mRNA-1"/>
    </source>
</evidence>
<dbReference type="Proteomes" id="UP000270296">
    <property type="component" value="Unassembled WGS sequence"/>
</dbReference>
<organism evidence="4">
    <name type="scientific">Soboliphyme baturini</name>
    <dbReference type="NCBI Taxonomy" id="241478"/>
    <lineage>
        <taxon>Eukaryota</taxon>
        <taxon>Metazoa</taxon>
        <taxon>Ecdysozoa</taxon>
        <taxon>Nematoda</taxon>
        <taxon>Enoplea</taxon>
        <taxon>Dorylaimia</taxon>
        <taxon>Dioctophymatida</taxon>
        <taxon>Dioctophymatoidea</taxon>
        <taxon>Soboliphymatidae</taxon>
        <taxon>Soboliphyme</taxon>
    </lineage>
</organism>
<dbReference type="AlphaFoldDB" id="A0A183J6H3"/>
<name>A0A183J6H3_9BILA</name>
<dbReference type="OrthoDB" id="3549872at2759"/>
<evidence type="ECO:0000313" key="2">
    <source>
        <dbReference type="EMBL" id="VDP40352.1"/>
    </source>
</evidence>
<gene>
    <name evidence="2" type="ORF">SBAD_LOCUS11471</name>
</gene>
<evidence type="ECO:0000313" key="3">
    <source>
        <dbReference type="Proteomes" id="UP000270296"/>
    </source>
</evidence>
<accession>A0A183J6H3</accession>
<dbReference type="EMBL" id="UZAM01015716">
    <property type="protein sequence ID" value="VDP40352.1"/>
    <property type="molecule type" value="Genomic_DNA"/>
</dbReference>
<proteinExistence type="predicted"/>
<dbReference type="WBParaSite" id="SBAD_0001185701-mRNA-1">
    <property type="protein sequence ID" value="SBAD_0001185701-mRNA-1"/>
    <property type="gene ID" value="SBAD_0001185701"/>
</dbReference>
<feature type="region of interest" description="Disordered" evidence="1">
    <location>
        <begin position="1"/>
        <end position="20"/>
    </location>
</feature>
<sequence>MPVKPNKTDSDHESDPRSNLESRLLHQAELIAKMQNLLFHCRQRMINDSMRNNDPAMDSFFASGPVTSTPLKEDGEDETVAAGIDETDRVVLLQRQLEEEYHEKEKVIAMMGRFKRTLEERILSHRLLEDNWKQKEEEYAVHIARDKELVTNLWRAFQQMKREFFNCRSSTFRDLASMGGELRGVIKQVDVSFHKLHISCCRLYSGQLGDQESEVSHRHDLRSTTHYLYKFSPIFLHNSPFLLGYRCNFKKFC</sequence>
<keyword evidence="3" id="KW-1185">Reference proteome</keyword>